<organism evidence="7 8">
    <name type="scientific">Natribacillus halophilus</name>
    <dbReference type="NCBI Taxonomy" id="549003"/>
    <lineage>
        <taxon>Bacteria</taxon>
        <taxon>Bacillati</taxon>
        <taxon>Bacillota</taxon>
        <taxon>Bacilli</taxon>
        <taxon>Bacillales</taxon>
        <taxon>Bacillaceae</taxon>
        <taxon>Natribacillus</taxon>
    </lineage>
</organism>
<gene>
    <name evidence="7" type="ORF">SAMN04488123_103122</name>
</gene>
<reference evidence="7 8" key="1">
    <citation type="submission" date="2016-10" db="EMBL/GenBank/DDBJ databases">
        <authorList>
            <person name="de Groot N.N."/>
        </authorList>
    </citation>
    <scope>NUCLEOTIDE SEQUENCE [LARGE SCALE GENOMIC DNA]</scope>
    <source>
        <strain evidence="7 8">DSM 21771</strain>
    </source>
</reference>
<dbReference type="PANTHER" id="PTHR43425">
    <property type="entry name" value="OXYGEN-INSENSITIVE NADPH NITROREDUCTASE"/>
    <property type="match status" value="1"/>
</dbReference>
<keyword evidence="5" id="KW-0521">NADP</keyword>
<dbReference type="PANTHER" id="PTHR43425:SF2">
    <property type="entry name" value="OXYGEN-INSENSITIVE NADPH NITROREDUCTASE"/>
    <property type="match status" value="1"/>
</dbReference>
<evidence type="ECO:0000259" key="6">
    <source>
        <dbReference type="Pfam" id="PF00881"/>
    </source>
</evidence>
<evidence type="ECO:0000313" key="7">
    <source>
        <dbReference type="EMBL" id="SDI55768.1"/>
    </source>
</evidence>
<evidence type="ECO:0000256" key="3">
    <source>
        <dbReference type="ARBA" id="ARBA00022643"/>
    </source>
</evidence>
<keyword evidence="2 5" id="KW-0285">Flavoprotein</keyword>
<proteinExistence type="inferred from homology"/>
<evidence type="ECO:0000256" key="4">
    <source>
        <dbReference type="ARBA" id="ARBA00023002"/>
    </source>
</evidence>
<accession>A0A1G8LJD7</accession>
<protein>
    <submittedName>
        <fullName evidence="7">Nitroreductase</fullName>
    </submittedName>
</protein>
<dbReference type="InterPro" id="IPR000415">
    <property type="entry name" value="Nitroreductase-like"/>
</dbReference>
<dbReference type="CDD" id="cd02146">
    <property type="entry name" value="NfsA-like"/>
    <property type="match status" value="1"/>
</dbReference>
<comment type="similarity">
    <text evidence="1 5">Belongs to the flavin oxidoreductase frp family.</text>
</comment>
<feature type="domain" description="Nitroreductase" evidence="6">
    <location>
        <begin position="14"/>
        <end position="166"/>
    </location>
</feature>
<dbReference type="InterPro" id="IPR016446">
    <property type="entry name" value="Flavin_OxRdtase_Frp"/>
</dbReference>
<dbReference type="OrthoDB" id="9775805at2"/>
<dbReference type="Proteomes" id="UP000198853">
    <property type="component" value="Unassembled WGS sequence"/>
</dbReference>
<dbReference type="InterPro" id="IPR029479">
    <property type="entry name" value="Nitroreductase"/>
</dbReference>
<keyword evidence="4 5" id="KW-0560">Oxidoreductase</keyword>
<dbReference type="EMBL" id="FNEN01000003">
    <property type="protein sequence ID" value="SDI55768.1"/>
    <property type="molecule type" value="Genomic_DNA"/>
</dbReference>
<name>A0A1G8LJD7_9BACI</name>
<dbReference type="SUPFAM" id="SSF55469">
    <property type="entry name" value="FMN-dependent nitroreductase-like"/>
    <property type="match status" value="1"/>
</dbReference>
<dbReference type="PIRSF" id="PIRSF005426">
    <property type="entry name" value="Frp"/>
    <property type="match status" value="1"/>
</dbReference>
<evidence type="ECO:0000256" key="5">
    <source>
        <dbReference type="PIRNR" id="PIRNR005426"/>
    </source>
</evidence>
<keyword evidence="8" id="KW-1185">Reference proteome</keyword>
<evidence type="ECO:0000256" key="2">
    <source>
        <dbReference type="ARBA" id="ARBA00022630"/>
    </source>
</evidence>
<dbReference type="GO" id="GO:0016491">
    <property type="term" value="F:oxidoreductase activity"/>
    <property type="evidence" value="ECO:0007669"/>
    <property type="project" value="UniProtKB-UniRule"/>
</dbReference>
<dbReference type="Pfam" id="PF00881">
    <property type="entry name" value="Nitroreductase"/>
    <property type="match status" value="1"/>
</dbReference>
<sequence length="248" mass="28282">MMNHENTRALMQTHQSIRKFKDTAVSEEIVTDLVESARWAPTSSHVQSYTIIRVNDQEKRDAISEVAANQKYVRESPLFLVFVADWHKHVINSEKFNADIQLEETENVLVGAVDVALAAENVLLAARSYGLGGVMIGGVRNDLHRVAEVLELPKHTFPVMGLCLGYPDQDPGQKPRFPKPMILHEDRYEASRYQEGLDDYERETSDYYERRTKGSKTDGWGANMVNLLGKPRRQQVTKFLKDQGFTMK</sequence>
<dbReference type="NCBIfam" id="NF008033">
    <property type="entry name" value="PRK10765.1"/>
    <property type="match status" value="1"/>
</dbReference>
<evidence type="ECO:0000313" key="8">
    <source>
        <dbReference type="Proteomes" id="UP000198853"/>
    </source>
</evidence>
<keyword evidence="3 5" id="KW-0288">FMN</keyword>
<dbReference type="AlphaFoldDB" id="A0A1G8LJD7"/>
<evidence type="ECO:0000256" key="1">
    <source>
        <dbReference type="ARBA" id="ARBA00008366"/>
    </source>
</evidence>
<dbReference type="Gene3D" id="3.40.109.10">
    <property type="entry name" value="NADH Oxidase"/>
    <property type="match status" value="1"/>
</dbReference>